<gene>
    <name evidence="1" type="ORF">S03H2_57597</name>
</gene>
<sequence length="37" mass="3954">LPEEKQIDKIKQVSVAPLLASAIYATHTGASVSALFR</sequence>
<name>X1IJI6_9ZZZZ</name>
<proteinExistence type="predicted"/>
<reference evidence="1" key="1">
    <citation type="journal article" date="2014" name="Front. Microbiol.">
        <title>High frequency of phylogenetically diverse reductive dehalogenase-homologous genes in deep subseafloor sedimentary metagenomes.</title>
        <authorList>
            <person name="Kawai M."/>
            <person name="Futagami T."/>
            <person name="Toyoda A."/>
            <person name="Takaki Y."/>
            <person name="Nishi S."/>
            <person name="Hori S."/>
            <person name="Arai W."/>
            <person name="Tsubouchi T."/>
            <person name="Morono Y."/>
            <person name="Uchiyama I."/>
            <person name="Ito T."/>
            <person name="Fujiyama A."/>
            <person name="Inagaki F."/>
            <person name="Takami H."/>
        </authorList>
    </citation>
    <scope>NUCLEOTIDE SEQUENCE</scope>
    <source>
        <strain evidence="1">Expedition CK06-06</strain>
    </source>
</reference>
<protein>
    <recommendedName>
        <fullName evidence="2">Ribose-phosphate pyrophosphokinase N-terminal domain-containing protein</fullName>
    </recommendedName>
</protein>
<accession>X1IJI6</accession>
<dbReference type="EMBL" id="BARU01036931">
    <property type="protein sequence ID" value="GAH82551.1"/>
    <property type="molecule type" value="Genomic_DNA"/>
</dbReference>
<dbReference type="AlphaFoldDB" id="X1IJI6"/>
<evidence type="ECO:0008006" key="2">
    <source>
        <dbReference type="Google" id="ProtNLM"/>
    </source>
</evidence>
<comment type="caution">
    <text evidence="1">The sequence shown here is derived from an EMBL/GenBank/DDBJ whole genome shotgun (WGS) entry which is preliminary data.</text>
</comment>
<evidence type="ECO:0000313" key="1">
    <source>
        <dbReference type="EMBL" id="GAH82551.1"/>
    </source>
</evidence>
<organism evidence="1">
    <name type="scientific">marine sediment metagenome</name>
    <dbReference type="NCBI Taxonomy" id="412755"/>
    <lineage>
        <taxon>unclassified sequences</taxon>
        <taxon>metagenomes</taxon>
        <taxon>ecological metagenomes</taxon>
    </lineage>
</organism>
<feature type="non-terminal residue" evidence="1">
    <location>
        <position position="1"/>
    </location>
</feature>